<evidence type="ECO:0000313" key="16">
    <source>
        <dbReference type="EMBL" id="KAH0815436.1"/>
    </source>
</evidence>
<gene>
    <name evidence="16" type="ORF">GEV33_007355</name>
</gene>
<evidence type="ECO:0000256" key="15">
    <source>
        <dbReference type="SAM" id="Phobius"/>
    </source>
</evidence>
<keyword evidence="12" id="KW-0503">Monooxygenase</keyword>
<keyword evidence="15" id="KW-1133">Transmembrane helix</keyword>
<dbReference type="PANTHER" id="PTHR24291">
    <property type="entry name" value="CYTOCHROME P450 FAMILY 4"/>
    <property type="match status" value="1"/>
</dbReference>
<feature type="transmembrane region" description="Helical" evidence="15">
    <location>
        <begin position="868"/>
        <end position="886"/>
    </location>
</feature>
<evidence type="ECO:0000256" key="14">
    <source>
        <dbReference type="PIRSR" id="PIRSR602401-1"/>
    </source>
</evidence>
<dbReference type="GO" id="GO:0005506">
    <property type="term" value="F:iron ion binding"/>
    <property type="evidence" value="ECO:0007669"/>
    <property type="project" value="InterPro"/>
</dbReference>
<keyword evidence="10" id="KW-0560">Oxidoreductase</keyword>
<dbReference type="EMBL" id="JABDTM020023098">
    <property type="protein sequence ID" value="KAH0815436.1"/>
    <property type="molecule type" value="Genomic_DNA"/>
</dbReference>
<dbReference type="PRINTS" id="PR00463">
    <property type="entry name" value="EP450I"/>
</dbReference>
<dbReference type="InterPro" id="IPR050196">
    <property type="entry name" value="Cytochrome_P450_Monoox"/>
</dbReference>
<dbReference type="Gene3D" id="1.10.630.10">
    <property type="entry name" value="Cytochrome P450"/>
    <property type="match status" value="4"/>
</dbReference>
<keyword evidence="13 15" id="KW-0472">Membrane</keyword>
<sequence length="1640" mass="190233">MKLILSDMNHIKKSLAYNLLHKWLGTGLLTSTGSKWQLRRKILTPAFHFNILQDFILTFNEKADELVEVLKRDCDKPYTEISPLMTHFSLKIIGGEKLEFNSEKEKNYKSAFHNFVDVLIYRVLHPYLVHNWLYIFTPHFYREVKCVKTLHSFTTEVIAEREKDFHSGSTTVKTRKRLAMLDLLLTAKREGLIENEGIREEVDTFMFEGHDTVSAAMMFALMMIANHPQVQEEIVNEMKDVLGDIKKKPQYSDLQELSYMERCLKEVLRLYPSVHYISRELGKDLVTHTGYKLKKGTVVQLHIYDLHRNPDIYPDPEKFDPDRFLPHNCDQRHPFAYIPFSAGPRNCIGQKFAMLEMKAILCGILGNFVLEAVDTPESILLIVDVILRTKDSIKCQAVNNQELLQLHVPGPPSTNSLLGNISLLFDTPENAFKVVRKWGRDYYPIYGNWIAHLSVANIVNPYDFETILSNMVHNSKGPLYDMLHSWLGTGLLTSGGLKWQTRRKILTPSFHFNILQEFIKVFNEETANLVTRLKKDCHKPYIEVTDYISGFALNTIGETAMGTNFVDSSSGREYKKAIYDIGQVYVHRMCRPWLLNKILYFFDRRYFYEKNLVKKLHQFTNDVIAKREDNFQPIKLDTTDDFSYSKKKRLAMLDLLLTAKNQDGSIDDDGVREEVDTFMFEGHDTTSVAISYALMLLACHRDVQDRIVEEVQQVFHDDSKPDYKTLHDLKYTEMCIKEVLRLYPSVPFISRVLGEDITTFSGHLLKAGSSIHLHIYDLHRNPEIYPEPERFDPERFLPENCQKRHNFAYLPFSAGPRNCIGQKFAMLEIKTVLCGILSEFILEPVDTPETMVPILDVVLRNKKSIRMLLLLITLCVIPLAALSFFFKGIKQSVLNYLELKKIPGPPISNIIFGSIPTLHTSRENIFQKLRQWARIYYPIYNISFLHKVITFLHTPEDCELIMSNPKHNTKSRIYNVLHPWLGTGLLTSTGSKWSTRRRILTPSFHFSILQQFVTVFNEETEQLVETFKKLCDQPFIDVTQHVTQFTLKTITETAMGTKLKFEDSREIEYKKAIFDMGEIVVYRLTYTWLVDKVVNMFRLGYLKERRVVNTLHRFTSRMIAEREKTFEEVQLPKETDEVYTTKRRLAMLDLLLSAKKKDNAIDDTGIREEVDTFTFEGHDTTSAALSFALMLIACNRSVQDQIVEEIEAVLGDVHKRPTYNDLQEMKYLERTVKEVLRLYPSVHMVSRKTGEEVVTGSGYVIPKNSIVLLQIYDIHHDPKIYPDPEKFDPDRFLPENSQNRHPFAYLPFSAGSRNCIGQRFAMLELKAAICGILANFVLHPVDTPETIVFVIDLILRTKEGIKQLPGPPVTNLLLGNIGVLYDTPENIFKVVRRWGRDYYPIYKNWIAYTGAANVMDPRDFEIVLSNMKHIEKGMTYGMMHRWLGTGLLTSTGDKWQTRRKILTNSFHFNILQEFIKVFKEETDALVEVLTKECHEPYVSLNDRISAFTLNTIGGEGGGTADQFLIERFAETAMGTRIGDSVNEREYKRAIHEIGLIYLYKVVRPWLTNNLLYFFDRQNWRERKLVKTLHRFTTDVIQKHEKNFQPVRLDSDFSYSKRKQKKSTLLCSRATTPRQSRSVTP</sequence>
<comment type="similarity">
    <text evidence="5">Belongs to the cytochrome P450 family.</text>
</comment>
<evidence type="ECO:0008006" key="18">
    <source>
        <dbReference type="Google" id="ProtNLM"/>
    </source>
</evidence>
<dbReference type="PANTHER" id="PTHR24291:SF189">
    <property type="entry name" value="CYTOCHROME P450 4C3-RELATED"/>
    <property type="match status" value="1"/>
</dbReference>
<evidence type="ECO:0000256" key="11">
    <source>
        <dbReference type="ARBA" id="ARBA00023004"/>
    </source>
</evidence>
<comment type="subcellular location">
    <subcellularLocation>
        <location evidence="4">Endoplasmic reticulum membrane</location>
        <topology evidence="4">Peripheral membrane protein</topology>
    </subcellularLocation>
    <subcellularLocation>
        <location evidence="3">Microsome membrane</location>
        <topology evidence="3">Peripheral membrane protein</topology>
    </subcellularLocation>
</comment>
<evidence type="ECO:0000256" key="4">
    <source>
        <dbReference type="ARBA" id="ARBA00004406"/>
    </source>
</evidence>
<keyword evidence="6 14" id="KW-0349">Heme</keyword>
<keyword evidence="17" id="KW-1185">Reference proteome</keyword>
<keyword evidence="8" id="KW-0256">Endoplasmic reticulum</keyword>
<keyword evidence="11 14" id="KW-0408">Iron</keyword>
<evidence type="ECO:0000256" key="7">
    <source>
        <dbReference type="ARBA" id="ARBA00022723"/>
    </source>
</evidence>
<dbReference type="GO" id="GO:0005789">
    <property type="term" value="C:endoplasmic reticulum membrane"/>
    <property type="evidence" value="ECO:0007669"/>
    <property type="project" value="UniProtKB-SubCell"/>
</dbReference>
<comment type="caution">
    <text evidence="16">The sequence shown here is derived from an EMBL/GenBank/DDBJ whole genome shotgun (WGS) entry which is preliminary data.</text>
</comment>
<keyword evidence="15" id="KW-0812">Transmembrane</keyword>
<evidence type="ECO:0000256" key="1">
    <source>
        <dbReference type="ARBA" id="ARBA00001971"/>
    </source>
</evidence>
<dbReference type="GO" id="GO:0020037">
    <property type="term" value="F:heme binding"/>
    <property type="evidence" value="ECO:0007669"/>
    <property type="project" value="InterPro"/>
</dbReference>
<dbReference type="InterPro" id="IPR017972">
    <property type="entry name" value="Cyt_P450_CS"/>
</dbReference>
<dbReference type="GO" id="GO:0016705">
    <property type="term" value="F:oxidoreductase activity, acting on paired donors, with incorporation or reduction of molecular oxygen"/>
    <property type="evidence" value="ECO:0007669"/>
    <property type="project" value="InterPro"/>
</dbReference>
<evidence type="ECO:0000313" key="17">
    <source>
        <dbReference type="Proteomes" id="UP000719412"/>
    </source>
</evidence>
<dbReference type="CDD" id="cd20628">
    <property type="entry name" value="CYP4"/>
    <property type="match status" value="3"/>
</dbReference>
<evidence type="ECO:0000256" key="10">
    <source>
        <dbReference type="ARBA" id="ARBA00023002"/>
    </source>
</evidence>
<feature type="binding site" description="axial binding residue" evidence="14">
    <location>
        <position position="1315"/>
    </location>
    <ligand>
        <name>heme</name>
        <dbReference type="ChEBI" id="CHEBI:30413"/>
    </ligand>
    <ligandPart>
        <name>Fe</name>
        <dbReference type="ChEBI" id="CHEBI:18248"/>
    </ligandPart>
</feature>
<dbReference type="Proteomes" id="UP000719412">
    <property type="component" value="Unassembled WGS sequence"/>
</dbReference>
<evidence type="ECO:0000256" key="13">
    <source>
        <dbReference type="ARBA" id="ARBA00023136"/>
    </source>
</evidence>
<dbReference type="InterPro" id="IPR001128">
    <property type="entry name" value="Cyt_P450"/>
</dbReference>
<accession>A0A8J6LIW8</accession>
<dbReference type="SUPFAM" id="SSF48264">
    <property type="entry name" value="Cytochrome P450"/>
    <property type="match status" value="4"/>
</dbReference>
<keyword evidence="7 14" id="KW-0479">Metal-binding</keyword>
<dbReference type="GO" id="GO:0004497">
    <property type="term" value="F:monooxygenase activity"/>
    <property type="evidence" value="ECO:0007669"/>
    <property type="project" value="UniProtKB-KW"/>
</dbReference>
<dbReference type="InterPro" id="IPR036396">
    <property type="entry name" value="Cyt_P450_sf"/>
</dbReference>
<reference evidence="16" key="2">
    <citation type="submission" date="2021-08" db="EMBL/GenBank/DDBJ databases">
        <authorList>
            <person name="Eriksson T."/>
        </authorList>
    </citation>
    <scope>NUCLEOTIDE SEQUENCE</scope>
    <source>
        <strain evidence="16">Stoneville</strain>
        <tissue evidence="16">Whole head</tissue>
    </source>
</reference>
<dbReference type="FunFam" id="1.10.630.10:FF:000035">
    <property type="entry name" value="CYtochrome P450 family"/>
    <property type="match status" value="3"/>
</dbReference>
<name>A0A8J6LIW8_TENMO</name>
<evidence type="ECO:0000256" key="5">
    <source>
        <dbReference type="ARBA" id="ARBA00010617"/>
    </source>
</evidence>
<dbReference type="PROSITE" id="PS00086">
    <property type="entry name" value="CYTOCHROME_P450"/>
    <property type="match status" value="3"/>
</dbReference>
<evidence type="ECO:0000256" key="9">
    <source>
        <dbReference type="ARBA" id="ARBA00022848"/>
    </source>
</evidence>
<proteinExistence type="inferred from homology"/>
<dbReference type="PRINTS" id="PR00385">
    <property type="entry name" value="P450"/>
</dbReference>
<dbReference type="Pfam" id="PF00067">
    <property type="entry name" value="p450"/>
    <property type="match status" value="4"/>
</dbReference>
<evidence type="ECO:0000256" key="8">
    <source>
        <dbReference type="ARBA" id="ARBA00022824"/>
    </source>
</evidence>
<evidence type="ECO:0000256" key="2">
    <source>
        <dbReference type="ARBA" id="ARBA00003690"/>
    </source>
</evidence>
<protein>
    <recommendedName>
        <fullName evidence="18">Cytochrome P450 monooxygenase</fullName>
    </recommendedName>
</protein>
<comment type="function">
    <text evidence="2">May be involved in the metabolism of insect hormones and in the breakdown of synthetic insecticides.</text>
</comment>
<dbReference type="InterPro" id="IPR002401">
    <property type="entry name" value="Cyt_P450_E_grp-I"/>
</dbReference>
<evidence type="ECO:0000256" key="3">
    <source>
        <dbReference type="ARBA" id="ARBA00004174"/>
    </source>
</evidence>
<organism evidence="16 17">
    <name type="scientific">Tenebrio molitor</name>
    <name type="common">Yellow mealworm beetle</name>
    <dbReference type="NCBI Taxonomy" id="7067"/>
    <lineage>
        <taxon>Eukaryota</taxon>
        <taxon>Metazoa</taxon>
        <taxon>Ecdysozoa</taxon>
        <taxon>Arthropoda</taxon>
        <taxon>Hexapoda</taxon>
        <taxon>Insecta</taxon>
        <taxon>Pterygota</taxon>
        <taxon>Neoptera</taxon>
        <taxon>Endopterygota</taxon>
        <taxon>Coleoptera</taxon>
        <taxon>Polyphaga</taxon>
        <taxon>Cucujiformia</taxon>
        <taxon>Tenebrionidae</taxon>
        <taxon>Tenebrio</taxon>
    </lineage>
</organism>
<evidence type="ECO:0000256" key="12">
    <source>
        <dbReference type="ARBA" id="ARBA00023033"/>
    </source>
</evidence>
<comment type="cofactor">
    <cofactor evidence="1 14">
        <name>heme</name>
        <dbReference type="ChEBI" id="CHEBI:30413"/>
    </cofactor>
</comment>
<reference evidence="16" key="1">
    <citation type="journal article" date="2020" name="J Insects Food Feed">
        <title>The yellow mealworm (Tenebrio molitor) genome: a resource for the emerging insects as food and feed industry.</title>
        <authorList>
            <person name="Eriksson T."/>
            <person name="Andere A."/>
            <person name="Kelstrup H."/>
            <person name="Emery V."/>
            <person name="Picard C."/>
        </authorList>
    </citation>
    <scope>NUCLEOTIDE SEQUENCE</scope>
    <source>
        <strain evidence="16">Stoneville</strain>
        <tissue evidence="16">Whole head</tissue>
    </source>
</reference>
<keyword evidence="9" id="KW-0492">Microsome</keyword>
<evidence type="ECO:0000256" key="6">
    <source>
        <dbReference type="ARBA" id="ARBA00022617"/>
    </source>
</evidence>